<comment type="similarity">
    <text evidence="2">Belongs to the Nudix hydrolase family.</text>
</comment>
<evidence type="ECO:0000256" key="1">
    <source>
        <dbReference type="ARBA" id="ARBA00022801"/>
    </source>
</evidence>
<dbReference type="Proteomes" id="UP000320722">
    <property type="component" value="Chromosome"/>
</dbReference>
<feature type="domain" description="Nudix hydrolase" evidence="3">
    <location>
        <begin position="16"/>
        <end position="156"/>
    </location>
</feature>
<evidence type="ECO:0000259" key="3">
    <source>
        <dbReference type="PROSITE" id="PS51462"/>
    </source>
</evidence>
<proteinExistence type="inferred from homology"/>
<name>A0A517W7K2_9PLAN</name>
<sequence>MRLFRFPHEQGAPPSSYRQRVFVYFTSGDALLVFDHVAVPEAGTQIPGGTIEPGEDPAAAALREAREETGLDAFSTPQLIARQIVDLKPFGKQEIIDAWYYHVQYAGERTDRWRHWEQTPGDGSRQPILFELYWLPLEGEIKLHGADGWYLELVRERIRRA</sequence>
<evidence type="ECO:0000256" key="2">
    <source>
        <dbReference type="RuleBase" id="RU003476"/>
    </source>
</evidence>
<dbReference type="EMBL" id="CP036347">
    <property type="protein sequence ID" value="QDU01231.1"/>
    <property type="molecule type" value="Genomic_DNA"/>
</dbReference>
<dbReference type="Gene3D" id="3.90.79.10">
    <property type="entry name" value="Nucleoside Triphosphate Pyrophosphohydrolase"/>
    <property type="match status" value="1"/>
</dbReference>
<evidence type="ECO:0000313" key="4">
    <source>
        <dbReference type="EMBL" id="QDU01231.1"/>
    </source>
</evidence>
<gene>
    <name evidence="4" type="ORF">V6x_09100</name>
</gene>
<dbReference type="AlphaFoldDB" id="A0A517W7K2"/>
<evidence type="ECO:0000313" key="5">
    <source>
        <dbReference type="Proteomes" id="UP000320722"/>
    </source>
</evidence>
<dbReference type="RefSeq" id="WP_145037002.1">
    <property type="nucleotide sequence ID" value="NZ_CP036347.1"/>
</dbReference>
<dbReference type="PROSITE" id="PS00893">
    <property type="entry name" value="NUDIX_BOX"/>
    <property type="match status" value="1"/>
</dbReference>
<dbReference type="InterPro" id="IPR000086">
    <property type="entry name" value="NUDIX_hydrolase_dom"/>
</dbReference>
<dbReference type="PROSITE" id="PS51462">
    <property type="entry name" value="NUDIX"/>
    <property type="match status" value="1"/>
</dbReference>
<dbReference type="PRINTS" id="PR00502">
    <property type="entry name" value="NUDIXFAMILY"/>
</dbReference>
<dbReference type="SUPFAM" id="SSF55811">
    <property type="entry name" value="Nudix"/>
    <property type="match status" value="1"/>
</dbReference>
<dbReference type="Pfam" id="PF00293">
    <property type="entry name" value="NUDIX"/>
    <property type="match status" value="1"/>
</dbReference>
<protein>
    <submittedName>
        <fullName evidence="4">NUDIX domain protein</fullName>
    </submittedName>
</protein>
<dbReference type="GO" id="GO:0016787">
    <property type="term" value="F:hydrolase activity"/>
    <property type="evidence" value="ECO:0007669"/>
    <property type="project" value="UniProtKB-KW"/>
</dbReference>
<dbReference type="InterPro" id="IPR020084">
    <property type="entry name" value="NUDIX_hydrolase_CS"/>
</dbReference>
<dbReference type="InterPro" id="IPR015797">
    <property type="entry name" value="NUDIX_hydrolase-like_dom_sf"/>
</dbReference>
<keyword evidence="1 2" id="KW-0378">Hydrolase</keyword>
<reference evidence="4 5" key="1">
    <citation type="submission" date="2019-02" db="EMBL/GenBank/DDBJ databases">
        <title>Deep-cultivation of Planctomycetes and their phenomic and genomic characterization uncovers novel biology.</title>
        <authorList>
            <person name="Wiegand S."/>
            <person name="Jogler M."/>
            <person name="Boedeker C."/>
            <person name="Pinto D."/>
            <person name="Vollmers J."/>
            <person name="Rivas-Marin E."/>
            <person name="Kohn T."/>
            <person name="Peeters S.H."/>
            <person name="Heuer A."/>
            <person name="Rast P."/>
            <person name="Oberbeckmann S."/>
            <person name="Bunk B."/>
            <person name="Jeske O."/>
            <person name="Meyerdierks A."/>
            <person name="Storesund J.E."/>
            <person name="Kallscheuer N."/>
            <person name="Luecker S."/>
            <person name="Lage O.M."/>
            <person name="Pohl T."/>
            <person name="Merkel B.J."/>
            <person name="Hornburger P."/>
            <person name="Mueller R.-W."/>
            <person name="Bruemmer F."/>
            <person name="Labrenz M."/>
            <person name="Spormann A.M."/>
            <person name="Op den Camp H."/>
            <person name="Overmann J."/>
            <person name="Amann R."/>
            <person name="Jetten M.S.M."/>
            <person name="Mascher T."/>
            <person name="Medema M.H."/>
            <person name="Devos D.P."/>
            <person name="Kaster A.-K."/>
            <person name="Ovreas L."/>
            <person name="Rohde M."/>
            <person name="Galperin M.Y."/>
            <person name="Jogler C."/>
        </authorList>
    </citation>
    <scope>NUCLEOTIDE SEQUENCE [LARGE SCALE GENOMIC DNA]</scope>
    <source>
        <strain evidence="4 5">V6</strain>
    </source>
</reference>
<organism evidence="4 5">
    <name type="scientific">Gimesia chilikensis</name>
    <dbReference type="NCBI Taxonomy" id="2605989"/>
    <lineage>
        <taxon>Bacteria</taxon>
        <taxon>Pseudomonadati</taxon>
        <taxon>Planctomycetota</taxon>
        <taxon>Planctomycetia</taxon>
        <taxon>Planctomycetales</taxon>
        <taxon>Planctomycetaceae</taxon>
        <taxon>Gimesia</taxon>
    </lineage>
</organism>
<accession>A0A517W7K2</accession>
<dbReference type="InterPro" id="IPR020476">
    <property type="entry name" value="Nudix_hydrolase"/>
</dbReference>